<gene>
    <name evidence="1" type="ORF">DPMN_189499</name>
</gene>
<reference evidence="1" key="2">
    <citation type="submission" date="2020-11" db="EMBL/GenBank/DDBJ databases">
        <authorList>
            <person name="McCartney M.A."/>
            <person name="Auch B."/>
            <person name="Kono T."/>
            <person name="Mallez S."/>
            <person name="Becker A."/>
            <person name="Gohl D.M."/>
            <person name="Silverstein K.A.T."/>
            <person name="Koren S."/>
            <person name="Bechman K.B."/>
            <person name="Herman A."/>
            <person name="Abrahante J.E."/>
            <person name="Garbe J."/>
        </authorList>
    </citation>
    <scope>NUCLEOTIDE SEQUENCE</scope>
    <source>
        <strain evidence="1">Duluth1</strain>
        <tissue evidence="1">Whole animal</tissue>
    </source>
</reference>
<dbReference type="AlphaFoldDB" id="A0A9D4DS21"/>
<name>A0A9D4DS21_DREPO</name>
<organism evidence="1 2">
    <name type="scientific">Dreissena polymorpha</name>
    <name type="common">Zebra mussel</name>
    <name type="synonym">Mytilus polymorpha</name>
    <dbReference type="NCBI Taxonomy" id="45954"/>
    <lineage>
        <taxon>Eukaryota</taxon>
        <taxon>Metazoa</taxon>
        <taxon>Spiralia</taxon>
        <taxon>Lophotrochozoa</taxon>
        <taxon>Mollusca</taxon>
        <taxon>Bivalvia</taxon>
        <taxon>Autobranchia</taxon>
        <taxon>Heteroconchia</taxon>
        <taxon>Euheterodonta</taxon>
        <taxon>Imparidentia</taxon>
        <taxon>Neoheterodontei</taxon>
        <taxon>Myida</taxon>
        <taxon>Dreissenoidea</taxon>
        <taxon>Dreissenidae</taxon>
        <taxon>Dreissena</taxon>
    </lineage>
</organism>
<evidence type="ECO:0000313" key="1">
    <source>
        <dbReference type="EMBL" id="KAH3754817.1"/>
    </source>
</evidence>
<protein>
    <submittedName>
        <fullName evidence="1">Uncharacterized protein</fullName>
    </submittedName>
</protein>
<sequence length="51" mass="6024">MYYPLTKKDLDLYKLNNSLQEISINWTFAHNYNTTGFIPNSVVEYFTDTAQ</sequence>
<reference evidence="1" key="1">
    <citation type="journal article" date="2019" name="bioRxiv">
        <title>The Genome of the Zebra Mussel, Dreissena polymorpha: A Resource for Invasive Species Research.</title>
        <authorList>
            <person name="McCartney M.A."/>
            <person name="Auch B."/>
            <person name="Kono T."/>
            <person name="Mallez S."/>
            <person name="Zhang Y."/>
            <person name="Obille A."/>
            <person name="Becker A."/>
            <person name="Abrahante J.E."/>
            <person name="Garbe J."/>
            <person name="Badalamenti J.P."/>
            <person name="Herman A."/>
            <person name="Mangelson H."/>
            <person name="Liachko I."/>
            <person name="Sullivan S."/>
            <person name="Sone E.D."/>
            <person name="Koren S."/>
            <person name="Silverstein K.A.T."/>
            <person name="Beckman K.B."/>
            <person name="Gohl D.M."/>
        </authorList>
    </citation>
    <scope>NUCLEOTIDE SEQUENCE</scope>
    <source>
        <strain evidence="1">Duluth1</strain>
        <tissue evidence="1">Whole animal</tissue>
    </source>
</reference>
<evidence type="ECO:0000313" key="2">
    <source>
        <dbReference type="Proteomes" id="UP000828390"/>
    </source>
</evidence>
<proteinExistence type="predicted"/>
<comment type="caution">
    <text evidence="1">The sequence shown here is derived from an EMBL/GenBank/DDBJ whole genome shotgun (WGS) entry which is preliminary data.</text>
</comment>
<keyword evidence="2" id="KW-1185">Reference proteome</keyword>
<dbReference type="EMBL" id="JAIWYP010000010">
    <property type="protein sequence ID" value="KAH3754817.1"/>
    <property type="molecule type" value="Genomic_DNA"/>
</dbReference>
<accession>A0A9D4DS21</accession>
<dbReference type="Proteomes" id="UP000828390">
    <property type="component" value="Unassembled WGS sequence"/>
</dbReference>